<evidence type="ECO:0000256" key="1">
    <source>
        <dbReference type="PROSITE-ProRule" id="PRU01005"/>
    </source>
</evidence>
<dbReference type="WBParaSite" id="SSTP_0000385600.1">
    <property type="protein sequence ID" value="SSTP_0000385600.1"/>
    <property type="gene ID" value="SSTP_0000385600"/>
</dbReference>
<dbReference type="AlphaFoldDB" id="A0A0K0E2Y7"/>
<feature type="chain" id="PRO_5005327356" evidence="2">
    <location>
        <begin position="19"/>
        <end position="157"/>
    </location>
</feature>
<feature type="domain" description="ShKT" evidence="3">
    <location>
        <begin position="119"/>
        <end position="152"/>
    </location>
</feature>
<feature type="signal peptide" evidence="2">
    <location>
        <begin position="1"/>
        <end position="18"/>
    </location>
</feature>
<sequence>MNFKISILMLLKISVSYATICININSKCQNYARYCNMPKFSSTMMVACPATCGVCVRVEKQKQPVSNALVVKADNEVKPIGPCLNGMCPENHVCIEGKCYRLKVTSPDTSPTTSSNKICFDMITVCPQFVNLCSSSSHPNVPTYCPATCNVCVIGKK</sequence>
<name>A0A0K0E2Y7_STRER</name>
<dbReference type="InterPro" id="IPR007026">
    <property type="entry name" value="CC_domain"/>
</dbReference>
<dbReference type="Pfam" id="PF01549">
    <property type="entry name" value="ShK"/>
    <property type="match status" value="2"/>
</dbReference>
<protein>
    <submittedName>
        <fullName evidence="5 6">ShKT domain-containing protein</fullName>
    </submittedName>
</protein>
<dbReference type="PROSITE" id="PS51670">
    <property type="entry name" value="SHKT"/>
    <property type="match status" value="2"/>
</dbReference>
<evidence type="ECO:0000313" key="5">
    <source>
        <dbReference type="WBParaSite" id="SSTP_0000385600.1"/>
    </source>
</evidence>
<keyword evidence="1" id="KW-1015">Disulfide bond</keyword>
<dbReference type="Pfam" id="PF04942">
    <property type="entry name" value="CC"/>
    <property type="match status" value="1"/>
</dbReference>
<dbReference type="WBParaSite" id="TCONS_00008226.p1">
    <property type="protein sequence ID" value="TCONS_00008226.p1"/>
    <property type="gene ID" value="XLOC_006191"/>
</dbReference>
<evidence type="ECO:0000259" key="3">
    <source>
        <dbReference type="PROSITE" id="PS51670"/>
    </source>
</evidence>
<dbReference type="Gene3D" id="1.10.10.1940">
    <property type="match status" value="1"/>
</dbReference>
<dbReference type="PANTHER" id="PTHR21724:SF109">
    <property type="entry name" value="SHKT DOMAIN-CONTAINING PROTEIN"/>
    <property type="match status" value="1"/>
</dbReference>
<dbReference type="InterPro" id="IPR003582">
    <property type="entry name" value="ShKT_dom"/>
</dbReference>
<accession>A0A0K0E2Y7</accession>
<evidence type="ECO:0000256" key="2">
    <source>
        <dbReference type="SAM" id="SignalP"/>
    </source>
</evidence>
<dbReference type="SMART" id="SM00254">
    <property type="entry name" value="ShKT"/>
    <property type="match status" value="2"/>
</dbReference>
<evidence type="ECO:0000313" key="4">
    <source>
        <dbReference type="Proteomes" id="UP000035681"/>
    </source>
</evidence>
<dbReference type="Proteomes" id="UP000035681">
    <property type="component" value="Unplaced"/>
</dbReference>
<organism evidence="5">
    <name type="scientific">Strongyloides stercoralis</name>
    <name type="common">Threadworm</name>
    <dbReference type="NCBI Taxonomy" id="6248"/>
    <lineage>
        <taxon>Eukaryota</taxon>
        <taxon>Metazoa</taxon>
        <taxon>Ecdysozoa</taxon>
        <taxon>Nematoda</taxon>
        <taxon>Chromadorea</taxon>
        <taxon>Rhabditida</taxon>
        <taxon>Tylenchina</taxon>
        <taxon>Panagrolaimomorpha</taxon>
        <taxon>Strongyloidoidea</taxon>
        <taxon>Strongyloididae</taxon>
        <taxon>Strongyloides</taxon>
    </lineage>
</organism>
<keyword evidence="2" id="KW-0732">Signal</keyword>
<dbReference type="PANTHER" id="PTHR21724">
    <property type="entry name" value="SHKT DOMAIN-CONTAINING PROTEIN"/>
    <property type="match status" value="1"/>
</dbReference>
<evidence type="ECO:0000313" key="6">
    <source>
        <dbReference type="WBParaSite" id="TCONS_00008226.p1"/>
    </source>
</evidence>
<comment type="caution">
    <text evidence="1">Lacks conserved residue(s) required for the propagation of feature annotation.</text>
</comment>
<keyword evidence="4" id="KW-1185">Reference proteome</keyword>
<reference evidence="5" key="1">
    <citation type="submission" date="2015-08" db="UniProtKB">
        <authorList>
            <consortium name="WormBaseParasite"/>
        </authorList>
    </citation>
    <scope>IDENTIFICATION</scope>
</reference>
<feature type="disulfide bond" evidence="1">
    <location>
        <begin position="21"/>
        <end position="55"/>
    </location>
</feature>
<proteinExistence type="predicted"/>
<feature type="domain" description="ShKT" evidence="3">
    <location>
        <begin position="21"/>
        <end position="55"/>
    </location>
</feature>